<evidence type="ECO:0000313" key="5">
    <source>
        <dbReference type="EMBL" id="MZR14578.1"/>
    </source>
</evidence>
<dbReference type="InterPro" id="IPR050775">
    <property type="entry name" value="FAD-binding_Monooxygenases"/>
</dbReference>
<dbReference type="Pfam" id="PF00743">
    <property type="entry name" value="FMO-like"/>
    <property type="match status" value="1"/>
</dbReference>
<dbReference type="GO" id="GO:0004499">
    <property type="term" value="F:N,N-dimethylaniline monooxygenase activity"/>
    <property type="evidence" value="ECO:0007669"/>
    <property type="project" value="InterPro"/>
</dbReference>
<dbReference type="AlphaFoldDB" id="A0A845M7G9"/>
<dbReference type="Gene3D" id="3.50.50.60">
    <property type="entry name" value="FAD/NAD(P)-binding domain"/>
    <property type="match status" value="2"/>
</dbReference>
<name>A0A845M7G9_9RHOB</name>
<evidence type="ECO:0000256" key="2">
    <source>
        <dbReference type="ARBA" id="ARBA00022827"/>
    </source>
</evidence>
<dbReference type="GO" id="GO:0050660">
    <property type="term" value="F:flavin adenine dinucleotide binding"/>
    <property type="evidence" value="ECO:0007669"/>
    <property type="project" value="InterPro"/>
</dbReference>
<keyword evidence="6" id="KW-1185">Reference proteome</keyword>
<sequence length="556" mass="62094">MASQPEFDAIVIGAGISGLYMLYRLREMGMTVRGVEASDQVGGVWNWNRYPGARVDSESETYAYFFSRELLENFDWSERFAAQPEVLSYINKAADVMDVRKDYTFNARVTAATWDDDAATWTVSFEGDRPDMTCRFLVSALGPLSAPQYPNIPGRDTFKGLTLHTGLWPRDPGGFGPAPLDFEGKRVGVIGTGSSGVQVIQEMSKVAGDLTVFQRSPNWCTPLGNGPITADEMQEIKANYDDMIGFLDTTLAGFSHIFRDQNTLEATPEERRALWEELYKGPGFSLWLGNFKDVLFDKEANDLVSEFVADKIRERVSDPETADKLIPKDHGYGTKRVPLETKYFECYNQDNVHLIDVKADPITRITETGIETESGKFDLDVIIFATGFDAIVGSWNRIDIRGRDGVSLKDSFDEGMSTYLGMQVADFPNFFMLVGPQNGATFCNIPRCSALMIDWLDGLMRTALEQGTQVIEPTSEAQADYTRLCQKLLSRTLIGSTNSWFTGINTNLGREGRDALVWIGGNPMYRDLCTRIRENGYEGFLFDGAPLAEEPRKAFA</sequence>
<comment type="caution">
    <text evidence="5">The sequence shown here is derived from an EMBL/GenBank/DDBJ whole genome shotgun (WGS) entry which is preliminary data.</text>
</comment>
<dbReference type="GO" id="GO:0050661">
    <property type="term" value="F:NADP binding"/>
    <property type="evidence" value="ECO:0007669"/>
    <property type="project" value="InterPro"/>
</dbReference>
<dbReference type="SUPFAM" id="SSF51905">
    <property type="entry name" value="FAD/NAD(P)-binding domain"/>
    <property type="match status" value="2"/>
</dbReference>
<dbReference type="PANTHER" id="PTHR43098">
    <property type="entry name" value="L-ORNITHINE N(5)-MONOOXYGENASE-RELATED"/>
    <property type="match status" value="1"/>
</dbReference>
<dbReference type="InterPro" id="IPR020946">
    <property type="entry name" value="Flavin_mOase-like"/>
</dbReference>
<keyword evidence="3" id="KW-0521">NADP</keyword>
<evidence type="ECO:0000256" key="3">
    <source>
        <dbReference type="ARBA" id="ARBA00022857"/>
    </source>
</evidence>
<dbReference type="EMBL" id="WTUX01000019">
    <property type="protein sequence ID" value="MZR14578.1"/>
    <property type="molecule type" value="Genomic_DNA"/>
</dbReference>
<accession>A0A845M7G9</accession>
<proteinExistence type="predicted"/>
<keyword evidence="4" id="KW-0560">Oxidoreductase</keyword>
<dbReference type="PRINTS" id="PR00411">
    <property type="entry name" value="PNDRDTASEI"/>
</dbReference>
<dbReference type="RefSeq" id="WP_161352689.1">
    <property type="nucleotide sequence ID" value="NZ_WTUX01000019.1"/>
</dbReference>
<evidence type="ECO:0000313" key="6">
    <source>
        <dbReference type="Proteomes" id="UP000467322"/>
    </source>
</evidence>
<dbReference type="InterPro" id="IPR036188">
    <property type="entry name" value="FAD/NAD-bd_sf"/>
</dbReference>
<dbReference type="PANTHER" id="PTHR43098:SF5">
    <property type="entry name" value="DUAL-FUNCTIONAL MONOOXYGENASE_METHYLTRANSFERASE PSOF"/>
    <property type="match status" value="1"/>
</dbReference>
<keyword evidence="1" id="KW-0285">Flavoprotein</keyword>
<evidence type="ECO:0000256" key="4">
    <source>
        <dbReference type="ARBA" id="ARBA00023002"/>
    </source>
</evidence>
<organism evidence="5 6">
    <name type="scientific">Maritimibacter harenae</name>
    <dbReference type="NCBI Taxonomy" id="2606218"/>
    <lineage>
        <taxon>Bacteria</taxon>
        <taxon>Pseudomonadati</taxon>
        <taxon>Pseudomonadota</taxon>
        <taxon>Alphaproteobacteria</taxon>
        <taxon>Rhodobacterales</taxon>
        <taxon>Roseobacteraceae</taxon>
        <taxon>Maritimibacter</taxon>
    </lineage>
</organism>
<dbReference type="Proteomes" id="UP000467322">
    <property type="component" value="Unassembled WGS sequence"/>
</dbReference>
<protein>
    <submittedName>
        <fullName evidence="5">NAD(P)-binding protein</fullName>
    </submittedName>
</protein>
<gene>
    <name evidence="5" type="ORF">GQE99_16280</name>
</gene>
<evidence type="ECO:0000256" key="1">
    <source>
        <dbReference type="ARBA" id="ARBA00022630"/>
    </source>
</evidence>
<keyword evidence="2" id="KW-0274">FAD</keyword>
<reference evidence="5 6" key="1">
    <citation type="submission" date="2019-12" db="EMBL/GenBank/DDBJ databases">
        <title>Maritimibacter sp. nov. sp. isolated from sea sand.</title>
        <authorList>
            <person name="Kim J."/>
            <person name="Jeong S.E."/>
            <person name="Jung H.S."/>
            <person name="Jeon C.O."/>
        </authorList>
    </citation>
    <scope>NUCLEOTIDE SEQUENCE [LARGE SCALE GENOMIC DNA]</scope>
    <source>
        <strain evidence="5 6">DP07</strain>
    </source>
</reference>